<sequence length="404" mass="41695">MPGKVLVLGALDTKAADFRFVCDILRRGGLDLLVIDVGVLGTPGMTADVDRAAVARAGGREIADFRSGEHKDAAMQAMADGAARLVAEIAAREPVAGIFGMGGSGGTAIATAAMRELPIGVPKVMVSTVGGGDVAAFCGGKDVIFFPSIVDVAGLNRVSARIYANAANAMVGMATAPPIEIAQTRPLLAASMFGSTTPCVTAVQEAMEAAGYEVLVFHATGTGGRSMEALANQGLLAGVMDITTTELADNLCGGVMDAGPERGLAAPRAGLPTLLVPGCVDMANFWGIDTVPPVHRDRHLYRWNPNVTLLRTDAAENREIGRRIAAAANAATGPVAVLLPLKGVSVLDAEGGEFHDPDADAACFDAIRETLKPGVPLYEFDLHVNDPRFAAEIAARMLALLGQS</sequence>
<dbReference type="PANTHER" id="PTHR31862">
    <property type="entry name" value="UPF0261 DOMAIN PROTEIN (AFU_ORTHOLOGUE AFUA_1G10120)"/>
    <property type="match status" value="1"/>
</dbReference>
<dbReference type="CDD" id="cd15488">
    <property type="entry name" value="Tm-1-like"/>
    <property type="match status" value="1"/>
</dbReference>
<dbReference type="InterPro" id="IPR051353">
    <property type="entry name" value="Tobamovirus_resist_UPF0261"/>
</dbReference>
<gene>
    <name evidence="3" type="ORF">KL86APRO_30146</name>
</gene>
<dbReference type="InterPro" id="IPR008322">
    <property type="entry name" value="UPF0261"/>
</dbReference>
<organism evidence="3">
    <name type="scientific">uncultured Alphaproteobacteria bacterium</name>
    <dbReference type="NCBI Taxonomy" id="91750"/>
    <lineage>
        <taxon>Bacteria</taxon>
        <taxon>Pseudomonadati</taxon>
        <taxon>Pseudomonadota</taxon>
        <taxon>Alphaproteobacteria</taxon>
        <taxon>environmental samples</taxon>
    </lineage>
</organism>
<dbReference type="PIRSF" id="PIRSF033271">
    <property type="entry name" value="UCP033271"/>
    <property type="match status" value="1"/>
</dbReference>
<evidence type="ECO:0000313" key="3">
    <source>
        <dbReference type="EMBL" id="SBW12655.1"/>
    </source>
</evidence>
<evidence type="ECO:0000259" key="2">
    <source>
        <dbReference type="Pfam" id="PF23189"/>
    </source>
</evidence>
<dbReference type="Gene3D" id="3.40.50.12020">
    <property type="entry name" value="Uncharacterised protein family UPF0261, NN domain"/>
    <property type="match status" value="1"/>
</dbReference>
<proteinExistence type="predicted"/>
<feature type="domain" description="UPF0261" evidence="1">
    <location>
        <begin position="4"/>
        <end position="176"/>
    </location>
</feature>
<evidence type="ECO:0000259" key="1">
    <source>
        <dbReference type="Pfam" id="PF06792"/>
    </source>
</evidence>
<protein>
    <submittedName>
        <fullName evidence="3">Uncharacterized protein</fullName>
    </submittedName>
</protein>
<dbReference type="PANTHER" id="PTHR31862:SF1">
    <property type="entry name" value="UPF0261 DOMAIN PROTEIN (AFU_ORTHOLOGUE AFUA_1G10120)"/>
    <property type="match status" value="1"/>
</dbReference>
<dbReference type="AlphaFoldDB" id="A0A212KM47"/>
<name>A0A212KM47_9PROT</name>
<dbReference type="NCBIfam" id="NF002674">
    <property type="entry name" value="PRK02399.1-2"/>
    <property type="match status" value="1"/>
</dbReference>
<dbReference type="Gene3D" id="3.40.50.12030">
    <property type="entry name" value="Uncharacterised protein family UPF0261, NC domain"/>
    <property type="match status" value="1"/>
</dbReference>
<dbReference type="EMBL" id="FLUO01000003">
    <property type="protein sequence ID" value="SBW12655.1"/>
    <property type="molecule type" value="Genomic_DNA"/>
</dbReference>
<accession>A0A212KM47</accession>
<feature type="domain" description="UPF0261" evidence="2">
    <location>
        <begin position="185"/>
        <end position="400"/>
    </location>
</feature>
<dbReference type="InterPro" id="IPR044122">
    <property type="entry name" value="UPF0261_N"/>
</dbReference>
<dbReference type="Pfam" id="PF23189">
    <property type="entry name" value="UPF0261_C"/>
    <property type="match status" value="1"/>
</dbReference>
<dbReference type="Pfam" id="PF06792">
    <property type="entry name" value="UPF0261"/>
    <property type="match status" value="1"/>
</dbReference>
<dbReference type="InterPro" id="IPR056778">
    <property type="entry name" value="UPF0261_C"/>
</dbReference>
<reference evidence="3" key="1">
    <citation type="submission" date="2016-04" db="EMBL/GenBank/DDBJ databases">
        <authorList>
            <person name="Evans L.H."/>
            <person name="Alamgir A."/>
            <person name="Owens N."/>
            <person name="Weber N.D."/>
            <person name="Virtaneva K."/>
            <person name="Barbian K."/>
            <person name="Babar A."/>
            <person name="Rosenke K."/>
        </authorList>
    </citation>
    <scope>NUCLEOTIDE SEQUENCE</scope>
    <source>
        <strain evidence="3">86</strain>
    </source>
</reference>